<organism evidence="11 12">
    <name type="scientific">Rahnella woolbedingensis</name>
    <dbReference type="NCBI Taxonomy" id="1510574"/>
    <lineage>
        <taxon>Bacteria</taxon>
        <taxon>Pseudomonadati</taxon>
        <taxon>Pseudomonadota</taxon>
        <taxon>Gammaproteobacteria</taxon>
        <taxon>Enterobacterales</taxon>
        <taxon>Yersiniaceae</taxon>
        <taxon>Rahnella</taxon>
    </lineage>
</organism>
<dbReference type="SMART" id="SM00382">
    <property type="entry name" value="AAA"/>
    <property type="match status" value="1"/>
</dbReference>
<dbReference type="InterPro" id="IPR027417">
    <property type="entry name" value="P-loop_NTPase"/>
</dbReference>
<evidence type="ECO:0000313" key="11">
    <source>
        <dbReference type="EMBL" id="RJT39828.1"/>
    </source>
</evidence>
<keyword evidence="5" id="KW-0547">Nucleotide-binding</keyword>
<comment type="catalytic activity">
    <reaction evidence="9">
        <text>a dipeptide(out) + ATP + H2O = a dipeptide(in) + ADP + phosphate + H(+)</text>
        <dbReference type="Rhea" id="RHEA:23120"/>
        <dbReference type="ChEBI" id="CHEBI:15377"/>
        <dbReference type="ChEBI" id="CHEBI:15378"/>
        <dbReference type="ChEBI" id="CHEBI:30616"/>
        <dbReference type="ChEBI" id="CHEBI:43474"/>
        <dbReference type="ChEBI" id="CHEBI:90799"/>
        <dbReference type="ChEBI" id="CHEBI:456216"/>
        <dbReference type="EC" id="7.4.2.9"/>
    </reaction>
</comment>
<keyword evidence="12" id="KW-1185">Reference proteome</keyword>
<keyword evidence="3" id="KW-0813">Transport</keyword>
<comment type="caution">
    <text evidence="11">The sequence shown here is derived from an EMBL/GenBank/DDBJ whole genome shotgun (WGS) entry which is preliminary data.</text>
</comment>
<comment type="similarity">
    <text evidence="2">Belongs to the ABC transporter superfamily.</text>
</comment>
<dbReference type="GO" id="GO:0016887">
    <property type="term" value="F:ATP hydrolysis activity"/>
    <property type="evidence" value="ECO:0007669"/>
    <property type="project" value="InterPro"/>
</dbReference>
<dbReference type="PANTHER" id="PTHR43297">
    <property type="entry name" value="OLIGOPEPTIDE TRANSPORT ATP-BINDING PROTEIN APPD"/>
    <property type="match status" value="1"/>
</dbReference>
<dbReference type="InterPro" id="IPR003439">
    <property type="entry name" value="ABC_transporter-like_ATP-bd"/>
</dbReference>
<dbReference type="GO" id="GO:0055085">
    <property type="term" value="P:transmembrane transport"/>
    <property type="evidence" value="ECO:0007669"/>
    <property type="project" value="UniProtKB-ARBA"/>
</dbReference>
<evidence type="ECO:0000256" key="7">
    <source>
        <dbReference type="ARBA" id="ARBA00023136"/>
    </source>
</evidence>
<dbReference type="RefSeq" id="WP_120134396.1">
    <property type="nucleotide sequence ID" value="NZ_RAHH01000027.1"/>
</dbReference>
<dbReference type="SUPFAM" id="SSF52540">
    <property type="entry name" value="P-loop containing nucleoside triphosphate hydrolases"/>
    <property type="match status" value="1"/>
</dbReference>
<evidence type="ECO:0000256" key="4">
    <source>
        <dbReference type="ARBA" id="ARBA00022475"/>
    </source>
</evidence>
<dbReference type="OrthoDB" id="9784450at2"/>
<dbReference type="CDD" id="cd03257">
    <property type="entry name" value="ABC_NikE_OppD_transporters"/>
    <property type="match status" value="1"/>
</dbReference>
<dbReference type="FunFam" id="3.40.50.300:FF:000016">
    <property type="entry name" value="Oligopeptide ABC transporter ATP-binding component"/>
    <property type="match status" value="1"/>
</dbReference>
<keyword evidence="6 11" id="KW-0067">ATP-binding</keyword>
<evidence type="ECO:0000256" key="9">
    <source>
        <dbReference type="ARBA" id="ARBA00047356"/>
    </source>
</evidence>
<proteinExistence type="inferred from homology"/>
<evidence type="ECO:0000256" key="1">
    <source>
        <dbReference type="ARBA" id="ARBA00004417"/>
    </source>
</evidence>
<protein>
    <recommendedName>
        <fullName evidence="8">ABC-type dipeptide transporter</fullName>
        <ecNumber evidence="8">7.4.2.9</ecNumber>
    </recommendedName>
</protein>
<evidence type="ECO:0000259" key="10">
    <source>
        <dbReference type="PROSITE" id="PS50893"/>
    </source>
</evidence>
<accession>A0A419N4C8</accession>
<feature type="domain" description="ABC transporter" evidence="10">
    <location>
        <begin position="11"/>
        <end position="266"/>
    </location>
</feature>
<dbReference type="InterPro" id="IPR013563">
    <property type="entry name" value="Oligopep_ABC_C"/>
</dbReference>
<dbReference type="PANTHER" id="PTHR43297:SF2">
    <property type="entry name" value="DIPEPTIDE TRANSPORT ATP-BINDING PROTEIN DPPD"/>
    <property type="match status" value="1"/>
</dbReference>
<dbReference type="PROSITE" id="PS50893">
    <property type="entry name" value="ABC_TRANSPORTER_2"/>
    <property type="match status" value="1"/>
</dbReference>
<dbReference type="PROSITE" id="PS00211">
    <property type="entry name" value="ABC_TRANSPORTER_1"/>
    <property type="match status" value="1"/>
</dbReference>
<gene>
    <name evidence="11" type="ORF">D6C13_19865</name>
</gene>
<dbReference type="InterPro" id="IPR017871">
    <property type="entry name" value="ABC_transporter-like_CS"/>
</dbReference>
<reference evidence="11 12" key="1">
    <citation type="submission" date="2018-09" db="EMBL/GenBank/DDBJ databases">
        <authorList>
            <person name="Le Fleche-Mateos A."/>
        </authorList>
    </citation>
    <scope>NUCLEOTIDE SEQUENCE [LARGE SCALE GENOMIC DNA]</scope>
    <source>
        <strain evidence="11 12">DSM 27399</strain>
    </source>
</reference>
<dbReference type="AlphaFoldDB" id="A0A419N4C8"/>
<dbReference type="Pfam" id="PF00005">
    <property type="entry name" value="ABC_tran"/>
    <property type="match status" value="1"/>
</dbReference>
<evidence type="ECO:0000256" key="8">
    <source>
        <dbReference type="ARBA" id="ARBA00038852"/>
    </source>
</evidence>
<dbReference type="GO" id="GO:0015833">
    <property type="term" value="P:peptide transport"/>
    <property type="evidence" value="ECO:0007669"/>
    <property type="project" value="InterPro"/>
</dbReference>
<dbReference type="GO" id="GO:0005886">
    <property type="term" value="C:plasma membrane"/>
    <property type="evidence" value="ECO:0007669"/>
    <property type="project" value="UniProtKB-SubCell"/>
</dbReference>
<dbReference type="EC" id="7.4.2.9" evidence="8"/>
<keyword evidence="4" id="KW-1003">Cell membrane</keyword>
<evidence type="ECO:0000256" key="3">
    <source>
        <dbReference type="ARBA" id="ARBA00022448"/>
    </source>
</evidence>
<dbReference type="Proteomes" id="UP000284908">
    <property type="component" value="Unassembled WGS sequence"/>
</dbReference>
<keyword evidence="7" id="KW-0472">Membrane</keyword>
<dbReference type="Gene3D" id="3.40.50.300">
    <property type="entry name" value="P-loop containing nucleotide triphosphate hydrolases"/>
    <property type="match status" value="1"/>
</dbReference>
<dbReference type="InterPro" id="IPR050388">
    <property type="entry name" value="ABC_Ni/Peptide_Import"/>
</dbReference>
<name>A0A419N4C8_9GAMM</name>
<dbReference type="InterPro" id="IPR003593">
    <property type="entry name" value="AAA+_ATPase"/>
</dbReference>
<comment type="subcellular location">
    <subcellularLocation>
        <location evidence="1">Cell inner membrane</location>
        <topology evidence="1">Peripheral membrane protein</topology>
    </subcellularLocation>
</comment>
<dbReference type="NCBIfam" id="TIGR01727">
    <property type="entry name" value="oligo_HPY"/>
    <property type="match status" value="1"/>
</dbReference>
<sequence length="338" mass="36945">MSPAKEDDVILSVRDLQTCFTTKRQNVTPVDGVTFDLKRGQTLAIVGESGSGKSVTSLSVMGLLGKNGHVSGGEILYRNRQQEQLRLDRFTAGQYRKVRGKEIAMIFQEPMTSLNPLFTVGDQIMEMITLHQPMSKKEARRSAIEMLEKVEIPAAATRIDDYPHSMSGGMRQRVMIALALSCNPALLIADEPTTALDVTIQAQILDLLKRLQADLGMSIIFITHNLGVVAEIAQDVVVMYAGRVVEHAPVETLFSHPGHPYTRGLLACTPNNHNAPDDGSRGELYAIPGAVPSLSELPAGCAFSPRCEYVSNDCLVARPALRCVGKNTWSRCIRSETL</sequence>
<dbReference type="EMBL" id="RAHH01000027">
    <property type="protein sequence ID" value="RJT39828.1"/>
    <property type="molecule type" value="Genomic_DNA"/>
</dbReference>
<dbReference type="GO" id="GO:0005524">
    <property type="term" value="F:ATP binding"/>
    <property type="evidence" value="ECO:0007669"/>
    <property type="project" value="UniProtKB-KW"/>
</dbReference>
<evidence type="ECO:0000256" key="5">
    <source>
        <dbReference type="ARBA" id="ARBA00022741"/>
    </source>
</evidence>
<evidence type="ECO:0000313" key="12">
    <source>
        <dbReference type="Proteomes" id="UP000284908"/>
    </source>
</evidence>
<evidence type="ECO:0000256" key="2">
    <source>
        <dbReference type="ARBA" id="ARBA00005417"/>
    </source>
</evidence>
<dbReference type="Pfam" id="PF08352">
    <property type="entry name" value="oligo_HPY"/>
    <property type="match status" value="1"/>
</dbReference>
<evidence type="ECO:0000256" key="6">
    <source>
        <dbReference type="ARBA" id="ARBA00022840"/>
    </source>
</evidence>